<evidence type="ECO:0000313" key="2">
    <source>
        <dbReference type="EMBL" id="GFD21283.1"/>
    </source>
</evidence>
<name>A0A699UGU7_TANCI</name>
<accession>A0A699UGU7</accession>
<evidence type="ECO:0000256" key="1">
    <source>
        <dbReference type="SAM" id="MobiDB-lite"/>
    </source>
</evidence>
<organism evidence="2">
    <name type="scientific">Tanacetum cinerariifolium</name>
    <name type="common">Dalmatian daisy</name>
    <name type="synonym">Chrysanthemum cinerariifolium</name>
    <dbReference type="NCBI Taxonomy" id="118510"/>
    <lineage>
        <taxon>Eukaryota</taxon>
        <taxon>Viridiplantae</taxon>
        <taxon>Streptophyta</taxon>
        <taxon>Embryophyta</taxon>
        <taxon>Tracheophyta</taxon>
        <taxon>Spermatophyta</taxon>
        <taxon>Magnoliopsida</taxon>
        <taxon>eudicotyledons</taxon>
        <taxon>Gunneridae</taxon>
        <taxon>Pentapetalae</taxon>
        <taxon>asterids</taxon>
        <taxon>campanulids</taxon>
        <taxon>Asterales</taxon>
        <taxon>Asteraceae</taxon>
        <taxon>Asteroideae</taxon>
        <taxon>Anthemideae</taxon>
        <taxon>Anthemidinae</taxon>
        <taxon>Tanacetum</taxon>
    </lineage>
</organism>
<dbReference type="EMBL" id="BKCJ011328610">
    <property type="protein sequence ID" value="GFD21283.1"/>
    <property type="molecule type" value="Genomic_DNA"/>
</dbReference>
<reference evidence="2" key="1">
    <citation type="journal article" date="2019" name="Sci. Rep.">
        <title>Draft genome of Tanacetum cinerariifolium, the natural source of mosquito coil.</title>
        <authorList>
            <person name="Yamashiro T."/>
            <person name="Shiraishi A."/>
            <person name="Satake H."/>
            <person name="Nakayama K."/>
        </authorList>
    </citation>
    <scope>NUCLEOTIDE SEQUENCE</scope>
</reference>
<dbReference type="AlphaFoldDB" id="A0A699UGU7"/>
<gene>
    <name evidence="2" type="ORF">Tci_893252</name>
</gene>
<sequence>AKRNRKEKEIDVLTKETSESLWLRDLNALDHQLLLDGNYPRMEENNFQSSQDDGKSSPEIAEEAPKKKARAKGAATSPLPLCPTKKRLKR</sequence>
<proteinExistence type="predicted"/>
<protein>
    <submittedName>
        <fullName evidence="2">Uncharacterized protein</fullName>
    </submittedName>
</protein>
<feature type="region of interest" description="Disordered" evidence="1">
    <location>
        <begin position="40"/>
        <end position="90"/>
    </location>
</feature>
<feature type="non-terminal residue" evidence="2">
    <location>
        <position position="1"/>
    </location>
</feature>
<comment type="caution">
    <text evidence="2">The sequence shown here is derived from an EMBL/GenBank/DDBJ whole genome shotgun (WGS) entry which is preliminary data.</text>
</comment>